<comment type="caution">
    <text evidence="2">The sequence shown here is derived from an EMBL/GenBank/DDBJ whole genome shotgun (WGS) entry which is preliminary data.</text>
</comment>
<sequence length="370" mass="40595">METNSSDQKDGQPQLVPAWMIAVAWDHLKRNGRVSQQDLVKTMRITRSAFVCALIARFPDVIVESSPRIGLRLEPASDEQPEQAALLTANSRAVTPGWEQLRRESTISPVLADTGSGADSGLPPRAQIASQSSPRGIDLDETRSGPPTYSQRLNHLFETNHPAERGPYTSGEVAQALQADGIPVHEASVTALRADAGVSPSRKITEALAYFFNVEAQYLWEAAEEDAARSARTQASPSKDEDGREDRSVNASVVRRKPPGTTDEPSATQTPVSKIKFTATDLLRLIGGLSAAARYAGEGVYADRRLLRRLFVQIAEAASYLQESLTDDVPVPVRFLEHVIVDWDETSPSDNGTERDYRWLAELLNRHLDS</sequence>
<feature type="compositionally biased region" description="Basic and acidic residues" evidence="1">
    <location>
        <begin position="238"/>
        <end position="248"/>
    </location>
</feature>
<accession>A0ABT8U9J6</accession>
<organism evidence="2 3">
    <name type="scientific">Mycolicibacterium arseniciresistens</name>
    <dbReference type="NCBI Taxonomy" id="3062257"/>
    <lineage>
        <taxon>Bacteria</taxon>
        <taxon>Bacillati</taxon>
        <taxon>Actinomycetota</taxon>
        <taxon>Actinomycetes</taxon>
        <taxon>Mycobacteriales</taxon>
        <taxon>Mycobacteriaceae</taxon>
        <taxon>Mycolicibacterium</taxon>
    </lineage>
</organism>
<dbReference type="InterPro" id="IPR010982">
    <property type="entry name" value="Lambda_DNA-bd_dom_sf"/>
</dbReference>
<feature type="compositionally biased region" description="Polar residues" evidence="1">
    <location>
        <begin position="263"/>
        <end position="272"/>
    </location>
</feature>
<feature type="region of interest" description="Disordered" evidence="1">
    <location>
        <begin position="229"/>
        <end position="272"/>
    </location>
</feature>
<gene>
    <name evidence="2" type="ORF">Q2100_01730</name>
</gene>
<evidence type="ECO:0000313" key="3">
    <source>
        <dbReference type="Proteomes" id="UP001168823"/>
    </source>
</evidence>
<dbReference type="RefSeq" id="WP_302912600.1">
    <property type="nucleotide sequence ID" value="NZ_JAUMSQ010000005.1"/>
</dbReference>
<reference evidence="2" key="1">
    <citation type="submission" date="2023-07" db="EMBL/GenBank/DDBJ databases">
        <title>Mycolicibacterium sp. nov., a novel bacterial species.</title>
        <authorList>
            <person name="Cao Y."/>
        </authorList>
    </citation>
    <scope>NUCLEOTIDE SEQUENCE</scope>
    <source>
        <strain evidence="2">KC 300</strain>
    </source>
</reference>
<keyword evidence="3" id="KW-1185">Reference proteome</keyword>
<name>A0ABT8U9J6_9MYCO</name>
<evidence type="ECO:0000313" key="2">
    <source>
        <dbReference type="EMBL" id="MDO3634462.1"/>
    </source>
</evidence>
<dbReference type="Proteomes" id="UP001168823">
    <property type="component" value="Unassembled WGS sequence"/>
</dbReference>
<proteinExistence type="predicted"/>
<dbReference type="EMBL" id="JAUMSQ010000005">
    <property type="protein sequence ID" value="MDO3634462.1"/>
    <property type="molecule type" value="Genomic_DNA"/>
</dbReference>
<protein>
    <submittedName>
        <fullName evidence="2">Uncharacterized protein</fullName>
    </submittedName>
</protein>
<dbReference type="Gene3D" id="1.10.260.40">
    <property type="entry name" value="lambda repressor-like DNA-binding domains"/>
    <property type="match status" value="1"/>
</dbReference>
<feature type="region of interest" description="Disordered" evidence="1">
    <location>
        <begin position="104"/>
        <end position="152"/>
    </location>
</feature>
<evidence type="ECO:0000256" key="1">
    <source>
        <dbReference type="SAM" id="MobiDB-lite"/>
    </source>
</evidence>